<feature type="domain" description="Polysaccharide chain length determinant N-terminal" evidence="7">
    <location>
        <begin position="12"/>
        <end position="69"/>
    </location>
</feature>
<evidence type="ECO:0000256" key="3">
    <source>
        <dbReference type="ARBA" id="ARBA00022692"/>
    </source>
</evidence>
<dbReference type="PANTHER" id="PTHR32309:SF13">
    <property type="entry name" value="FERRIC ENTEROBACTIN TRANSPORT PROTEIN FEPE"/>
    <property type="match status" value="1"/>
</dbReference>
<dbReference type="EMBL" id="PKHU01000002">
    <property type="protein sequence ID" value="PKZ29711.1"/>
    <property type="molecule type" value="Genomic_DNA"/>
</dbReference>
<reference evidence="8 9" key="1">
    <citation type="submission" date="2017-12" db="EMBL/GenBank/DDBJ databases">
        <title>Phylogenetic diversity of female urinary microbiome.</title>
        <authorList>
            <person name="Thomas-White K."/>
            <person name="Wolfe A.J."/>
        </authorList>
    </citation>
    <scope>NUCLEOTIDE SEQUENCE [LARGE SCALE GENOMIC DNA]</scope>
    <source>
        <strain evidence="8 9">UMB0112</strain>
    </source>
</reference>
<organism evidence="8 9">
    <name type="scientific">Campylobacter ureolyticus</name>
    <dbReference type="NCBI Taxonomy" id="827"/>
    <lineage>
        <taxon>Bacteria</taxon>
        <taxon>Pseudomonadati</taxon>
        <taxon>Campylobacterota</taxon>
        <taxon>Epsilonproteobacteria</taxon>
        <taxon>Campylobacterales</taxon>
        <taxon>Campylobacteraceae</taxon>
        <taxon>Campylobacter</taxon>
    </lineage>
</organism>
<feature type="transmembrane region" description="Helical" evidence="6">
    <location>
        <begin position="295"/>
        <end position="319"/>
    </location>
</feature>
<dbReference type="Pfam" id="PF02706">
    <property type="entry name" value="Wzz"/>
    <property type="match status" value="1"/>
</dbReference>
<dbReference type="Proteomes" id="UP000234639">
    <property type="component" value="Unassembled WGS sequence"/>
</dbReference>
<evidence type="ECO:0000256" key="2">
    <source>
        <dbReference type="ARBA" id="ARBA00022475"/>
    </source>
</evidence>
<comment type="caution">
    <text evidence="8">The sequence shown here is derived from an EMBL/GenBank/DDBJ whole genome shotgun (WGS) entry which is preliminary data.</text>
</comment>
<gene>
    <name evidence="8" type="ORF">CYJ41_02130</name>
</gene>
<comment type="subcellular location">
    <subcellularLocation>
        <location evidence="1">Cell membrane</location>
        <topology evidence="1">Multi-pass membrane protein</topology>
    </subcellularLocation>
</comment>
<keyword evidence="3 6" id="KW-0812">Transmembrane</keyword>
<dbReference type="GO" id="GO:0005886">
    <property type="term" value="C:plasma membrane"/>
    <property type="evidence" value="ECO:0007669"/>
    <property type="project" value="UniProtKB-SubCell"/>
</dbReference>
<proteinExistence type="predicted"/>
<keyword evidence="5 6" id="KW-0472">Membrane</keyword>
<dbReference type="GO" id="GO:0004713">
    <property type="term" value="F:protein tyrosine kinase activity"/>
    <property type="evidence" value="ECO:0007669"/>
    <property type="project" value="TreeGrafter"/>
</dbReference>
<evidence type="ECO:0000256" key="4">
    <source>
        <dbReference type="ARBA" id="ARBA00022989"/>
    </source>
</evidence>
<dbReference type="AlphaFoldDB" id="A0A2I1NBF9"/>
<name>A0A2I1NBF9_9BACT</name>
<dbReference type="InterPro" id="IPR003856">
    <property type="entry name" value="LPS_length_determ_N"/>
</dbReference>
<dbReference type="PANTHER" id="PTHR32309">
    <property type="entry name" value="TYROSINE-PROTEIN KINASE"/>
    <property type="match status" value="1"/>
</dbReference>
<evidence type="ECO:0000259" key="7">
    <source>
        <dbReference type="Pfam" id="PF02706"/>
    </source>
</evidence>
<evidence type="ECO:0000313" key="8">
    <source>
        <dbReference type="EMBL" id="PKZ29711.1"/>
    </source>
</evidence>
<feature type="transmembrane region" description="Helical" evidence="6">
    <location>
        <begin position="28"/>
        <end position="47"/>
    </location>
</feature>
<evidence type="ECO:0000313" key="9">
    <source>
        <dbReference type="Proteomes" id="UP000234639"/>
    </source>
</evidence>
<evidence type="ECO:0000256" key="5">
    <source>
        <dbReference type="ARBA" id="ARBA00023136"/>
    </source>
</evidence>
<keyword evidence="4 6" id="KW-1133">Transmembrane helix</keyword>
<protein>
    <recommendedName>
        <fullName evidence="7">Polysaccharide chain length determinant N-terminal domain-containing protein</fullName>
    </recommendedName>
</protein>
<evidence type="ECO:0000256" key="6">
    <source>
        <dbReference type="SAM" id="Phobius"/>
    </source>
</evidence>
<sequence>MLNKEENLIKDDEIDLGEVFKALFDYKFQIIGVTFCFMLLGVAYSFMTTKWLKTTAIVEVGHTFNNNQKEYISDFSEFRGDVLANGISIFDKNETNFNNLYVDNNLTDKGDNVEKSLGRGFYVISLVGVYDDKSVQKINEILKPIIMNNRKKLEYSMMKKNMDLSILNKNINDTKDIVLEDAISQIKTINEEAPKIDNKIEQITKILVEKDTKQLGSTYTTQIGGSDYGLSSLIQYRNNMITTSLSNANKKLYDTQMSLENLLNQKKYLENDINEGFVDTKIVSIATTPEKNKNILIIAILTFIGLFVSIFGVLVWVAVKNRN</sequence>
<keyword evidence="2" id="KW-1003">Cell membrane</keyword>
<accession>A0A2I1NBF9</accession>
<dbReference type="InterPro" id="IPR050445">
    <property type="entry name" value="Bact_polysacc_biosynth/exp"/>
</dbReference>
<evidence type="ECO:0000256" key="1">
    <source>
        <dbReference type="ARBA" id="ARBA00004651"/>
    </source>
</evidence>